<dbReference type="EMBL" id="BMOQ01000001">
    <property type="protein sequence ID" value="GGN06362.1"/>
    <property type="molecule type" value="Genomic_DNA"/>
</dbReference>
<dbReference type="PANTHER" id="PTHR35902">
    <property type="entry name" value="S-LAYER DOMAIN-LIKE PROTEIN-RELATED"/>
    <property type="match status" value="1"/>
</dbReference>
<gene>
    <name evidence="2" type="ORF">GCM10009021_01650</name>
</gene>
<organism evidence="2 3">
    <name type="scientific">Halarchaeum nitratireducens</name>
    <dbReference type="NCBI Taxonomy" id="489913"/>
    <lineage>
        <taxon>Archaea</taxon>
        <taxon>Methanobacteriati</taxon>
        <taxon>Methanobacteriota</taxon>
        <taxon>Stenosarchaea group</taxon>
        <taxon>Halobacteria</taxon>
        <taxon>Halobacteriales</taxon>
        <taxon>Halobacteriaceae</taxon>
    </lineage>
</organism>
<dbReference type="RefSeq" id="WP_188876472.1">
    <property type="nucleotide sequence ID" value="NZ_BMOQ01000001.1"/>
</dbReference>
<reference evidence="2 3" key="1">
    <citation type="journal article" date="2019" name="Int. J. Syst. Evol. Microbiol.">
        <title>The Global Catalogue of Microorganisms (GCM) 10K type strain sequencing project: providing services to taxonomists for standard genome sequencing and annotation.</title>
        <authorList>
            <consortium name="The Broad Institute Genomics Platform"/>
            <consortium name="The Broad Institute Genome Sequencing Center for Infectious Disease"/>
            <person name="Wu L."/>
            <person name="Ma J."/>
        </authorList>
    </citation>
    <scope>NUCLEOTIDE SEQUENCE [LARGE SCALE GENOMIC DNA]</scope>
    <source>
        <strain evidence="2 3">JCM 16331</strain>
    </source>
</reference>
<dbReference type="InterPro" id="IPR013783">
    <property type="entry name" value="Ig-like_fold"/>
</dbReference>
<accession>A0A830G7S7</accession>
<keyword evidence="1" id="KW-1133">Transmembrane helix</keyword>
<dbReference type="AlphaFoldDB" id="A0A830G7S7"/>
<proteinExistence type="predicted"/>
<keyword evidence="3" id="KW-1185">Reference proteome</keyword>
<evidence type="ECO:0000313" key="2">
    <source>
        <dbReference type="EMBL" id="GGN06362.1"/>
    </source>
</evidence>
<sequence>MQYERYVTSAVIALLIVSAAPLTASALTTNSSVAGHPDLHASVVDNEFTAGTEATLDLYLQNDGVITQGGPAAYQERVKTARSTQLSISSGDSPITVHTKQYPAGHVGDGTNGPYGIDITVPEGTDPGTYHLTVHAEYTYTAQVRYGPEQPRYTDYERDVTFDVPVVVRDRARFRVVNHSTDAHVNQRGTYSVSIKNVGSEVATNADVKASSQTQAISFGSTGKSASASVDRWEPGETKTLTYDTAVEDISGVHNYSVPVNITFNDADGVTRHSNRLLSTFRPLPKQTFSVDDVQSTLRIGRSDGTLTGTVTNTGPAPIHDATVVVQNNLSSLSFDQHSYALPDLDAGESTSFSFDGGTVSKTENASSLPVELAVHYDNEHDDAYTSDVHEVHASVGSYESLFNITAVNAIPAGTRGDTPKDSDWSKLTFRVTNNGDTTLHNIKPSVVFDNQYFERPIESNYRTSVITTLEPGESTNVTYAVSAAGVAGGTTYPLDVVVDYDQPNGVSRTTTSYTVPVRISQSSSLPLLPLGGGAIILIGILLGAFIWKRRSPDEDTDADEE</sequence>
<dbReference type="Proteomes" id="UP000608850">
    <property type="component" value="Unassembled WGS sequence"/>
</dbReference>
<keyword evidence="1" id="KW-0472">Membrane</keyword>
<protein>
    <recommendedName>
        <fullName evidence="4">Sialidase</fullName>
    </recommendedName>
</protein>
<evidence type="ECO:0008006" key="4">
    <source>
        <dbReference type="Google" id="ProtNLM"/>
    </source>
</evidence>
<feature type="transmembrane region" description="Helical" evidence="1">
    <location>
        <begin position="528"/>
        <end position="548"/>
    </location>
</feature>
<name>A0A830G7S7_9EURY</name>
<dbReference type="Gene3D" id="2.60.40.10">
    <property type="entry name" value="Immunoglobulins"/>
    <property type="match status" value="1"/>
</dbReference>
<evidence type="ECO:0000256" key="1">
    <source>
        <dbReference type="SAM" id="Phobius"/>
    </source>
</evidence>
<evidence type="ECO:0000313" key="3">
    <source>
        <dbReference type="Proteomes" id="UP000608850"/>
    </source>
</evidence>
<dbReference type="PANTHER" id="PTHR35902:SF3">
    <property type="entry name" value="NPCBM-ASSOCIATED, NEW3 DOMAIN OF ALPHA-GALACTOSIDASE"/>
    <property type="match status" value="1"/>
</dbReference>
<keyword evidence="1" id="KW-0812">Transmembrane</keyword>
<dbReference type="OrthoDB" id="56770at2157"/>
<comment type="caution">
    <text evidence="2">The sequence shown here is derived from an EMBL/GenBank/DDBJ whole genome shotgun (WGS) entry which is preliminary data.</text>
</comment>